<dbReference type="AlphaFoldDB" id="A0A2P7RZV9"/>
<evidence type="ECO:0000259" key="2">
    <source>
        <dbReference type="Pfam" id="PF01471"/>
    </source>
</evidence>
<dbReference type="Pfam" id="PF01471">
    <property type="entry name" value="PG_binding_1"/>
    <property type="match status" value="1"/>
</dbReference>
<comment type="caution">
    <text evidence="4">The sequence shown here is derived from an EMBL/GenBank/DDBJ whole genome shotgun (WGS) entry which is preliminary data.</text>
</comment>
<accession>A0A2P7RZV9</accession>
<evidence type="ECO:0000313" key="4">
    <source>
        <dbReference type="EMBL" id="PSJ55750.1"/>
    </source>
</evidence>
<dbReference type="OrthoDB" id="1523598at2"/>
<dbReference type="RefSeq" id="WP_106726914.1">
    <property type="nucleotide sequence ID" value="NZ_PXYL01000022.1"/>
</dbReference>
<evidence type="ECO:0000313" key="5">
    <source>
        <dbReference type="Proteomes" id="UP000240653"/>
    </source>
</evidence>
<name>A0A2P7RZV9_9HYPH</name>
<dbReference type="InterPro" id="IPR024408">
    <property type="entry name" value="Muramidase"/>
</dbReference>
<feature type="transmembrane region" description="Helical" evidence="1">
    <location>
        <begin position="328"/>
        <end position="349"/>
    </location>
</feature>
<dbReference type="InterPro" id="IPR002477">
    <property type="entry name" value="Peptidoglycan-bd-like"/>
</dbReference>
<proteinExistence type="predicted"/>
<sequence>MFDQQTVNAVRAHATRLNVEDAILFAVIEIESDGRTFELIKGRKEPLIRWEGHYFDQRLTGDERDEARRKGLASPRAGAIKNPASQVKRWQMLVDASRINRQAAYESASYGVGQVMGAHWQKLRFASVDALVAKARESVAGQVEIMVRYIEAFGLVDELQRKDFSAFTRGYNGPAGIKDGYHLRMAKAYASKTGKAPASVASGMLRMGSQGAKVRELQGLLVRAGYPVKVDGDYGPTTKKAVMAFQKARGLTIDGVAGPETMRALAQFKAAPSEAVGSIPAQDVQEVRSATKGGGLVIAAIAVRDQVTEAAGHLLGLDAEIAKTAANAMLTGASLIGVGLTLYGIWGWWKSRQTHEGDVSA</sequence>
<protein>
    <submittedName>
        <fullName evidence="4">Peptidoglycan-binding protein</fullName>
    </submittedName>
</protein>
<gene>
    <name evidence="4" type="ORF">C7I85_26020</name>
</gene>
<dbReference type="Pfam" id="PF11860">
    <property type="entry name" value="Muramidase"/>
    <property type="match status" value="1"/>
</dbReference>
<dbReference type="Gene3D" id="1.10.101.10">
    <property type="entry name" value="PGBD-like superfamily/PGBD"/>
    <property type="match status" value="1"/>
</dbReference>
<feature type="domain" description="N-acetylmuramidase" evidence="3">
    <location>
        <begin position="22"/>
        <end position="191"/>
    </location>
</feature>
<keyword evidence="1" id="KW-0472">Membrane</keyword>
<dbReference type="InterPro" id="IPR036366">
    <property type="entry name" value="PGBDSf"/>
</dbReference>
<dbReference type="InterPro" id="IPR036365">
    <property type="entry name" value="PGBD-like_sf"/>
</dbReference>
<evidence type="ECO:0000256" key="1">
    <source>
        <dbReference type="SAM" id="Phobius"/>
    </source>
</evidence>
<dbReference type="Proteomes" id="UP000240653">
    <property type="component" value="Unassembled WGS sequence"/>
</dbReference>
<feature type="domain" description="Peptidoglycan binding-like" evidence="2">
    <location>
        <begin position="210"/>
        <end position="265"/>
    </location>
</feature>
<keyword evidence="5" id="KW-1185">Reference proteome</keyword>
<organism evidence="4 5">
    <name type="scientific">Pseudaminobacter soli</name>
    <name type="common">ex Li et al. 2025</name>
    <dbReference type="NCBI Taxonomy" id="1295366"/>
    <lineage>
        <taxon>Bacteria</taxon>
        <taxon>Pseudomonadati</taxon>
        <taxon>Pseudomonadota</taxon>
        <taxon>Alphaproteobacteria</taxon>
        <taxon>Hyphomicrobiales</taxon>
        <taxon>Phyllobacteriaceae</taxon>
        <taxon>Pseudaminobacter</taxon>
    </lineage>
</organism>
<evidence type="ECO:0000259" key="3">
    <source>
        <dbReference type="Pfam" id="PF11860"/>
    </source>
</evidence>
<dbReference type="EMBL" id="PXYL01000022">
    <property type="protein sequence ID" value="PSJ55750.1"/>
    <property type="molecule type" value="Genomic_DNA"/>
</dbReference>
<keyword evidence="1" id="KW-1133">Transmembrane helix</keyword>
<dbReference type="SUPFAM" id="SSF47090">
    <property type="entry name" value="PGBD-like"/>
    <property type="match status" value="1"/>
</dbReference>
<reference evidence="4 5" key="1">
    <citation type="submission" date="2018-03" db="EMBL/GenBank/DDBJ databases">
        <title>The draft genome of Mesorhizobium soli JCM 19897.</title>
        <authorList>
            <person name="Li L."/>
            <person name="Liu L."/>
            <person name="Liang L."/>
            <person name="Wang T."/>
            <person name="Zhang X."/>
        </authorList>
    </citation>
    <scope>NUCLEOTIDE SEQUENCE [LARGE SCALE GENOMIC DNA]</scope>
    <source>
        <strain evidence="4 5">JCM 19897</strain>
    </source>
</reference>
<keyword evidence="1" id="KW-0812">Transmembrane</keyword>